<dbReference type="AlphaFoldDB" id="A0A162CY20"/>
<evidence type="ECO:0000313" key="2">
    <source>
        <dbReference type="EMBL" id="KZR96024.1"/>
    </source>
</evidence>
<protein>
    <submittedName>
        <fullName evidence="2">Uncharacterized protein</fullName>
    </submittedName>
</protein>
<proteinExistence type="predicted"/>
<gene>
    <name evidence="2" type="ORF">APZ42_009873</name>
</gene>
<name>A0A162CY20_9CRUS</name>
<feature type="chain" id="PRO_5007833285" evidence="1">
    <location>
        <begin position="20"/>
        <end position="63"/>
    </location>
</feature>
<organism evidence="2 3">
    <name type="scientific">Daphnia magna</name>
    <dbReference type="NCBI Taxonomy" id="35525"/>
    <lineage>
        <taxon>Eukaryota</taxon>
        <taxon>Metazoa</taxon>
        <taxon>Ecdysozoa</taxon>
        <taxon>Arthropoda</taxon>
        <taxon>Crustacea</taxon>
        <taxon>Branchiopoda</taxon>
        <taxon>Diplostraca</taxon>
        <taxon>Cladocera</taxon>
        <taxon>Anomopoda</taxon>
        <taxon>Daphniidae</taxon>
        <taxon>Daphnia</taxon>
    </lineage>
</organism>
<dbReference type="OrthoDB" id="6388921at2759"/>
<sequence length="63" mass="7057">MSSLPFLLLLCFYGLHPQAFETTVCDCAGPKNMGIFQFSDSTETNNTDIVQVKYTVYNDERAA</sequence>
<feature type="signal peptide" evidence="1">
    <location>
        <begin position="1"/>
        <end position="19"/>
    </location>
</feature>
<evidence type="ECO:0000313" key="3">
    <source>
        <dbReference type="Proteomes" id="UP000076858"/>
    </source>
</evidence>
<evidence type="ECO:0000256" key="1">
    <source>
        <dbReference type="SAM" id="SignalP"/>
    </source>
</evidence>
<accession>A0A162CY20</accession>
<keyword evidence="1" id="KW-0732">Signal</keyword>
<feature type="non-terminal residue" evidence="2">
    <location>
        <position position="63"/>
    </location>
</feature>
<dbReference type="EMBL" id="LRGB01026383">
    <property type="protein sequence ID" value="KZR96024.1"/>
    <property type="molecule type" value="Genomic_DNA"/>
</dbReference>
<dbReference type="Proteomes" id="UP000076858">
    <property type="component" value="Unassembled WGS sequence"/>
</dbReference>
<keyword evidence="3" id="KW-1185">Reference proteome</keyword>
<reference evidence="2 3" key="1">
    <citation type="submission" date="2016-03" db="EMBL/GenBank/DDBJ databases">
        <title>EvidentialGene: Evidence-directed Construction of Genes on Genomes.</title>
        <authorList>
            <person name="Gilbert D.G."/>
            <person name="Choi J.-H."/>
            <person name="Mockaitis K."/>
            <person name="Colbourne J."/>
            <person name="Pfrender M."/>
        </authorList>
    </citation>
    <scope>NUCLEOTIDE SEQUENCE [LARGE SCALE GENOMIC DNA]</scope>
    <source>
        <strain evidence="2 3">Xinb3</strain>
        <tissue evidence="2">Complete organism</tissue>
    </source>
</reference>
<comment type="caution">
    <text evidence="2">The sequence shown here is derived from an EMBL/GenBank/DDBJ whole genome shotgun (WGS) entry which is preliminary data.</text>
</comment>